<evidence type="ECO:0000313" key="1">
    <source>
        <dbReference type="EMBL" id="ASR83199.1"/>
    </source>
</evidence>
<keyword evidence="1" id="KW-0540">Nuclease</keyword>
<dbReference type="KEGG" id="vg:40086345"/>
<sequence length="177" mass="19280">MVTGPSREVRRQVIARDLSKCQWCGRHVRTESGWYSLQHRRARGMGGSRRRETDQPANLVLVCGTGTTECHGWIEAQPAQAIARGFRIAAGARPDRVALVDWTGREWLLKDDGTKEPAPPAGLGAETPLAYSEPPLVYSRKPLVYSPSGPAAAILAALSRSAAPERLRGVNEGNSRK</sequence>
<name>A0A222ZFU2_9CAUD</name>
<reference evidence="1 2" key="1">
    <citation type="submission" date="2017-05" db="EMBL/GenBank/DDBJ databases">
        <authorList>
            <person name="Abboud M."/>
            <person name="Acosta Y."/>
            <person name="Adams S."/>
            <person name="Aguirre J."/>
            <person name="Ahmadi O."/>
            <person name="Arena A."/>
            <person name="Bacatan J."/>
            <person name="Barua M."/>
            <person name="Basualdo M."/>
            <person name="Bidas A."/>
            <person name="Charles M."/>
            <person name="Crespo D."/>
            <person name="Dahduli S."/>
            <person name="Darwiche R."/>
            <person name="De V.F."/>
            <person name="Demetrio M."/>
            <person name="Doyles K."/>
            <person name="Elias T."/>
            <person name="Feghali T."/>
            <person name="Fleetwood D."/>
            <person name="Grant K."/>
            <person name="Grinberg M."/>
            <person name="Haddabeh W."/>
            <person name="Hamwi G."/>
            <person name="Hanf T."/>
            <person name="Hussain A."/>
            <person name="Jennis A."/>
            <person name="Kang K."/>
            <person name="Khalique A."/>
            <person name="Majkut N."/>
            <person name="Minto B."/>
            <person name="Monsen-Collar K."/>
            <person name="Mubarka N."/>
            <person name="Nasser G."/>
            <person name="Navarro C."/>
            <person name="Oleksy A."/>
            <person name="Patel N."/>
            <person name="Rana M."/>
            <person name="Sanchez D."/>
            <person name="Santrich A."/>
            <person name="Sarpong L."/>
            <person name="Sato-Balagot R."/>
            <person name="Singh R."/>
            <person name="Tiozon A."/>
            <person name="Tolentino-Uri K."/>
            <person name="Toyosi O."/>
            <person name="Vasquez K."/>
            <person name="Wright D."/>
            <person name="Zangeneh M."/>
            <person name="Stoner T.H."/>
            <person name="Garlena R.A."/>
            <person name="Russell D.A."/>
            <person name="Pope W.H."/>
            <person name="Jacobs-Sera D."/>
            <person name="Hatfull G.F."/>
        </authorList>
    </citation>
    <scope>NUCLEOTIDE SEQUENCE [LARGE SCALE GENOMIC DNA]</scope>
</reference>
<keyword evidence="1" id="KW-0378">Hydrolase</keyword>
<organism evidence="1 2">
    <name type="scientific">Arthrobacter phage Abidatro</name>
    <dbReference type="NCBI Taxonomy" id="2015853"/>
    <lineage>
        <taxon>Viruses</taxon>
        <taxon>Duplodnaviria</taxon>
        <taxon>Heunggongvirae</taxon>
        <taxon>Uroviricota</taxon>
        <taxon>Caudoviricetes</taxon>
        <taxon>Galaxyvirus</taxon>
        <taxon>Galaxyvirus abidatro</taxon>
    </lineage>
</organism>
<accession>A0A222ZFU2</accession>
<protein>
    <submittedName>
        <fullName evidence="1">HNH endonuclease</fullName>
    </submittedName>
</protein>
<dbReference type="RefSeq" id="YP_009610249.1">
    <property type="nucleotide sequence ID" value="NC_042002.1"/>
</dbReference>
<dbReference type="Proteomes" id="UP000223767">
    <property type="component" value="Segment"/>
</dbReference>
<dbReference type="EMBL" id="MF140397">
    <property type="protein sequence ID" value="ASR83199.1"/>
    <property type="molecule type" value="Genomic_DNA"/>
</dbReference>
<dbReference type="GO" id="GO:0004519">
    <property type="term" value="F:endonuclease activity"/>
    <property type="evidence" value="ECO:0007669"/>
    <property type="project" value="UniProtKB-KW"/>
</dbReference>
<proteinExistence type="predicted"/>
<dbReference type="OrthoDB" id="15027at10239"/>
<keyword evidence="1" id="KW-0255">Endonuclease</keyword>
<gene>
    <name evidence="1" type="primary">29</name>
    <name evidence="1" type="ORF">SEA_ABIDATRO_29</name>
</gene>
<dbReference type="GeneID" id="40086345"/>
<keyword evidence="2" id="KW-1185">Reference proteome</keyword>
<evidence type="ECO:0000313" key="2">
    <source>
        <dbReference type="Proteomes" id="UP000223767"/>
    </source>
</evidence>